<feature type="domain" description="DNA2/NAM7 helicase-like C-terminal" evidence="6">
    <location>
        <begin position="583"/>
        <end position="778"/>
    </location>
</feature>
<dbReference type="EMBL" id="JAINDJ010000007">
    <property type="protein sequence ID" value="KAG9442407.1"/>
    <property type="molecule type" value="Genomic_DNA"/>
</dbReference>
<evidence type="ECO:0000256" key="3">
    <source>
        <dbReference type="ARBA" id="ARBA00022806"/>
    </source>
</evidence>
<dbReference type="GO" id="GO:0005524">
    <property type="term" value="F:ATP binding"/>
    <property type="evidence" value="ECO:0007669"/>
    <property type="project" value="UniProtKB-KW"/>
</dbReference>
<dbReference type="GO" id="GO:0004386">
    <property type="term" value="F:helicase activity"/>
    <property type="evidence" value="ECO:0007669"/>
    <property type="project" value="UniProtKB-KW"/>
</dbReference>
<organism evidence="8 9">
    <name type="scientific">Aristolochia fimbriata</name>
    <name type="common">White veined hardy Dutchman's pipe vine</name>
    <dbReference type="NCBI Taxonomy" id="158543"/>
    <lineage>
        <taxon>Eukaryota</taxon>
        <taxon>Viridiplantae</taxon>
        <taxon>Streptophyta</taxon>
        <taxon>Embryophyta</taxon>
        <taxon>Tracheophyta</taxon>
        <taxon>Spermatophyta</taxon>
        <taxon>Magnoliopsida</taxon>
        <taxon>Magnoliidae</taxon>
        <taxon>Piperales</taxon>
        <taxon>Aristolochiaceae</taxon>
        <taxon>Aristolochia</taxon>
    </lineage>
</organism>
<keyword evidence="9" id="KW-1185">Reference proteome</keyword>
<dbReference type="GO" id="GO:0016787">
    <property type="term" value="F:hydrolase activity"/>
    <property type="evidence" value="ECO:0007669"/>
    <property type="project" value="UniProtKB-KW"/>
</dbReference>
<dbReference type="InterPro" id="IPR041677">
    <property type="entry name" value="DNA2/NAM7_AAA_11"/>
</dbReference>
<evidence type="ECO:0008006" key="10">
    <source>
        <dbReference type="Google" id="ProtNLM"/>
    </source>
</evidence>
<gene>
    <name evidence="8" type="ORF">H6P81_018261</name>
</gene>
<name>A0AAV7E4S3_ARIFI</name>
<dbReference type="SUPFAM" id="SSF52540">
    <property type="entry name" value="P-loop containing nucleoside triphosphate hydrolases"/>
    <property type="match status" value="1"/>
</dbReference>
<evidence type="ECO:0000259" key="7">
    <source>
        <dbReference type="Pfam" id="PF20073"/>
    </source>
</evidence>
<dbReference type="Proteomes" id="UP000825729">
    <property type="component" value="Unassembled WGS sequence"/>
</dbReference>
<feature type="domain" description="DNA2/NAM7 helicase helicase" evidence="5">
    <location>
        <begin position="245"/>
        <end position="575"/>
    </location>
</feature>
<keyword evidence="2" id="KW-0378">Hydrolase</keyword>
<reference evidence="8 9" key="1">
    <citation type="submission" date="2021-07" db="EMBL/GenBank/DDBJ databases">
        <title>The Aristolochia fimbriata genome: insights into angiosperm evolution, floral development and chemical biosynthesis.</title>
        <authorList>
            <person name="Jiao Y."/>
        </authorList>
    </citation>
    <scope>NUCLEOTIDE SEQUENCE [LARGE SCALE GENOMIC DNA]</scope>
    <source>
        <strain evidence="8">IBCAS-2021</strain>
        <tissue evidence="8">Leaf</tissue>
    </source>
</reference>
<dbReference type="CDD" id="cd18808">
    <property type="entry name" value="SF1_C_Upf1"/>
    <property type="match status" value="1"/>
</dbReference>
<evidence type="ECO:0000256" key="2">
    <source>
        <dbReference type="ARBA" id="ARBA00022801"/>
    </source>
</evidence>
<dbReference type="InterPro" id="IPR047187">
    <property type="entry name" value="SF1_C_Upf1"/>
</dbReference>
<evidence type="ECO:0000313" key="8">
    <source>
        <dbReference type="EMBL" id="KAG9442407.1"/>
    </source>
</evidence>
<sequence length="848" mass="95016">MDSLCKSSKNQASTPDLVSYVFSWSLTDILNEKLYADKITCIPKTFSSVGSYLQSFCLPLIEETRADLCSNLGLIAGLPVCSIESVEEASPPKALIYKLLRGRGDGRGDFGTVYDPKEGDLLAITNFRPRKLGDLERNGRAFTLALVIKVETVYDDSESCSRPPITVMVASRSIEVIGRNRGICFFAVCLTNMTTNRRIWMSLNEDMGNNLNIVQSVLDEDASTASSSCDICSLEEAEVLGIPDLNDSQTAAISDAVSLTGCNHKHRVQLVWGPPGTGKTKTMSTLLWLLLQKKHRTVTCAPTNIAVVQAASRLVHLIKESREEDHYLLGDVVLFGNRGKLKIDEEELQDIFLEDRVNELSKCFNPRSGLSHQLDEMIDLIENPAAYYRLKKKTVEEEEEDDEDEDENALRKFLRIQFTSMFEKLKKLFNTFRLHLSSTVVSMYNMAKATAAFRFLGSLYQRIQNCVSYGFNYLSNECLETIRTLKKIFGFLPVTSDKTQITNFCLANATIILCTASGSFKLRSVEMEPPLQLCVIDEAAQLKECESLIPLQLKGVRHAVLIGDEHQLSPMVMSRVAEKAGFGRSLFQRLVSLGHDKLLLDTQYRMHPSISFFPNSCFYHRKLRDAENVKDLGFERRYLKGEIFGPYSFINIVGSAECLKNQRSQKNFVEAAVIARIVQKLFLACGESKREVSVGIVSPYTAQVYAISEKLGRTYDSCTGFDVKVKTVDGFQGGEEDIVIISTVRANNGGSVGFLSNHQRTNVALTRAKYCLWILGHEPTLVSSGTIWKKLVADARNRNCFFNADEDESLAEAIVNAKMELGQFVEMLQPDSLLFRNAKWKVCLFRFS</sequence>
<protein>
    <recommendedName>
        <fullName evidence="10">Helicase MAGATAMA 3</fullName>
    </recommendedName>
</protein>
<dbReference type="InterPro" id="IPR041679">
    <property type="entry name" value="DNA2/NAM7-like_C"/>
</dbReference>
<comment type="caution">
    <text evidence="8">The sequence shown here is derived from an EMBL/GenBank/DDBJ whole genome shotgun (WGS) entry which is preliminary data.</text>
</comment>
<dbReference type="Gene3D" id="3.40.50.300">
    <property type="entry name" value="P-loop containing nucleotide triphosphate hydrolases"/>
    <property type="match status" value="2"/>
</dbReference>
<keyword evidence="4" id="KW-0067">ATP-binding</keyword>
<dbReference type="FunFam" id="3.40.50.300:FF:000326">
    <property type="entry name" value="P-loop containing nucleoside triphosphate hydrolase"/>
    <property type="match status" value="1"/>
</dbReference>
<dbReference type="InterPro" id="IPR045055">
    <property type="entry name" value="DNA2/NAM7-like"/>
</dbReference>
<proteinExistence type="predicted"/>
<dbReference type="Pfam" id="PF13087">
    <property type="entry name" value="AAA_12"/>
    <property type="match status" value="1"/>
</dbReference>
<evidence type="ECO:0000259" key="6">
    <source>
        <dbReference type="Pfam" id="PF13087"/>
    </source>
</evidence>
<keyword evidence="3" id="KW-0347">Helicase</keyword>
<dbReference type="AlphaFoldDB" id="A0AAV7E4S3"/>
<evidence type="ECO:0000256" key="1">
    <source>
        <dbReference type="ARBA" id="ARBA00022741"/>
    </source>
</evidence>
<dbReference type="GO" id="GO:0005694">
    <property type="term" value="C:chromosome"/>
    <property type="evidence" value="ECO:0007669"/>
    <property type="project" value="UniProtKB-ARBA"/>
</dbReference>
<evidence type="ECO:0000259" key="5">
    <source>
        <dbReference type="Pfam" id="PF13086"/>
    </source>
</evidence>
<evidence type="ECO:0000256" key="4">
    <source>
        <dbReference type="ARBA" id="ARBA00022840"/>
    </source>
</evidence>
<evidence type="ECO:0000313" key="9">
    <source>
        <dbReference type="Proteomes" id="UP000825729"/>
    </source>
</evidence>
<dbReference type="InterPro" id="IPR045529">
    <property type="entry name" value="DUF6469"/>
</dbReference>
<dbReference type="PANTHER" id="PTHR10887">
    <property type="entry name" value="DNA2/NAM7 HELICASE FAMILY"/>
    <property type="match status" value="1"/>
</dbReference>
<dbReference type="Pfam" id="PF13086">
    <property type="entry name" value="AAA_11"/>
    <property type="match status" value="1"/>
</dbReference>
<feature type="domain" description="DUF6469" evidence="7">
    <location>
        <begin position="113"/>
        <end position="204"/>
    </location>
</feature>
<dbReference type="InterPro" id="IPR027417">
    <property type="entry name" value="P-loop_NTPase"/>
</dbReference>
<accession>A0AAV7E4S3</accession>
<dbReference type="PANTHER" id="PTHR10887:SF522">
    <property type="entry name" value="P-LOOP CONTAINING NUCLEOSIDE TRIPHOSPHATE HYDROLASES SUPERFAMILY PROTEIN"/>
    <property type="match status" value="1"/>
</dbReference>
<keyword evidence="1" id="KW-0547">Nucleotide-binding</keyword>
<dbReference type="Pfam" id="PF20073">
    <property type="entry name" value="DUF6469"/>
    <property type="match status" value="1"/>
</dbReference>